<evidence type="ECO:0000313" key="23">
    <source>
        <dbReference type="EMBL" id="CAH3161298.1"/>
    </source>
</evidence>
<dbReference type="PROSITE" id="PS50835">
    <property type="entry name" value="IG_LIKE"/>
    <property type="match status" value="8"/>
</dbReference>
<dbReference type="EMBL" id="CALNXJ010000079">
    <property type="protein sequence ID" value="CAH3161298.1"/>
    <property type="molecule type" value="Genomic_DNA"/>
</dbReference>
<dbReference type="SUPFAM" id="SSF56112">
    <property type="entry name" value="Protein kinase-like (PK-like)"/>
    <property type="match status" value="1"/>
</dbReference>
<dbReference type="SMART" id="SM00408">
    <property type="entry name" value="IGc2"/>
    <property type="match status" value="8"/>
</dbReference>
<dbReference type="InterPro" id="IPR003598">
    <property type="entry name" value="Ig_sub2"/>
</dbReference>
<accession>A0AAU9XWI5</accession>
<dbReference type="SUPFAM" id="SSF48726">
    <property type="entry name" value="Immunoglobulin"/>
    <property type="match status" value="10"/>
</dbReference>
<keyword evidence="10" id="KW-0829">Tyrosine-protein kinase</keyword>
<keyword evidence="3" id="KW-0808">Transferase</keyword>
<dbReference type="EC" id="2.7.10.1" evidence="2"/>
<evidence type="ECO:0000259" key="22">
    <source>
        <dbReference type="PROSITE" id="PS50835"/>
    </source>
</evidence>
<dbReference type="PANTHER" id="PTHR46013:SF7">
    <property type="entry name" value="IG-LIKE DOMAIN-CONTAINING PROTEIN"/>
    <property type="match status" value="1"/>
</dbReference>
<evidence type="ECO:0000256" key="3">
    <source>
        <dbReference type="ARBA" id="ARBA00022679"/>
    </source>
</evidence>
<keyword evidence="12" id="KW-0675">Receptor</keyword>
<reference evidence="23 24" key="1">
    <citation type="submission" date="2022-05" db="EMBL/GenBank/DDBJ databases">
        <authorList>
            <consortium name="Genoscope - CEA"/>
            <person name="William W."/>
        </authorList>
    </citation>
    <scope>NUCLEOTIDE SEQUENCE [LARGE SCALE GENOMIC DNA]</scope>
</reference>
<evidence type="ECO:0000256" key="8">
    <source>
        <dbReference type="ARBA" id="ARBA00022989"/>
    </source>
</evidence>
<evidence type="ECO:0000256" key="7">
    <source>
        <dbReference type="ARBA" id="ARBA00022840"/>
    </source>
</evidence>
<evidence type="ECO:0000259" key="21">
    <source>
        <dbReference type="PROSITE" id="PS50026"/>
    </source>
</evidence>
<evidence type="ECO:0000256" key="2">
    <source>
        <dbReference type="ARBA" id="ARBA00011902"/>
    </source>
</evidence>
<dbReference type="CDD" id="cd00192">
    <property type="entry name" value="PTKc"/>
    <property type="match status" value="1"/>
</dbReference>
<dbReference type="InterPro" id="IPR000082">
    <property type="entry name" value="SEA_dom"/>
</dbReference>
<feature type="signal peptide" evidence="18">
    <location>
        <begin position="1"/>
        <end position="25"/>
    </location>
</feature>
<evidence type="ECO:0000256" key="13">
    <source>
        <dbReference type="ARBA" id="ARBA00023180"/>
    </source>
</evidence>
<evidence type="ECO:0000259" key="19">
    <source>
        <dbReference type="PROSITE" id="PS50011"/>
    </source>
</evidence>
<feature type="disulfide bond" evidence="15">
    <location>
        <begin position="1257"/>
        <end position="1267"/>
    </location>
</feature>
<keyword evidence="18" id="KW-0732">Signal</keyword>
<evidence type="ECO:0000256" key="1">
    <source>
        <dbReference type="ARBA" id="ARBA00004167"/>
    </source>
</evidence>
<dbReference type="SMART" id="SM00409">
    <property type="entry name" value="IG"/>
    <property type="match status" value="9"/>
</dbReference>
<dbReference type="Pfam" id="PF07679">
    <property type="entry name" value="I-set"/>
    <property type="match status" value="2"/>
</dbReference>
<dbReference type="InterPro" id="IPR013098">
    <property type="entry name" value="Ig_I-set"/>
</dbReference>
<evidence type="ECO:0000256" key="10">
    <source>
        <dbReference type="ARBA" id="ARBA00023137"/>
    </source>
</evidence>
<comment type="subcellular location">
    <subcellularLocation>
        <location evidence="1">Membrane</location>
        <topology evidence="1">Single-pass membrane protein</topology>
    </subcellularLocation>
</comment>
<keyword evidence="13" id="KW-0325">Glycoprotein</keyword>
<feature type="domain" description="SEA" evidence="20">
    <location>
        <begin position="1292"/>
        <end position="1399"/>
    </location>
</feature>
<evidence type="ECO:0000256" key="17">
    <source>
        <dbReference type="SAM" id="Phobius"/>
    </source>
</evidence>
<gene>
    <name evidence="23" type="ORF">PMEA_00032867</name>
</gene>
<keyword evidence="8 17" id="KW-1133">Transmembrane helix</keyword>
<feature type="domain" description="Ig-like" evidence="22">
    <location>
        <begin position="142"/>
        <end position="228"/>
    </location>
</feature>
<feature type="domain" description="Ig-like" evidence="22">
    <location>
        <begin position="1170"/>
        <end position="1247"/>
    </location>
</feature>
<dbReference type="InterPro" id="IPR000742">
    <property type="entry name" value="EGF"/>
</dbReference>
<evidence type="ECO:0000256" key="12">
    <source>
        <dbReference type="ARBA" id="ARBA00023170"/>
    </source>
</evidence>
<comment type="caution">
    <text evidence="15">Lacks conserved residue(s) required for the propagation of feature annotation.</text>
</comment>
<feature type="domain" description="Ig-like" evidence="22">
    <location>
        <begin position="1001"/>
        <end position="1078"/>
    </location>
</feature>
<dbReference type="PRINTS" id="PR00109">
    <property type="entry name" value="TYRKINASE"/>
</dbReference>
<feature type="domain" description="Ig-like" evidence="22">
    <location>
        <begin position="488"/>
        <end position="566"/>
    </location>
</feature>
<dbReference type="GO" id="GO:0004714">
    <property type="term" value="F:transmembrane receptor protein tyrosine kinase activity"/>
    <property type="evidence" value="ECO:0007669"/>
    <property type="project" value="UniProtKB-EC"/>
</dbReference>
<feature type="domain" description="Protein kinase" evidence="19">
    <location>
        <begin position="1529"/>
        <end position="1813"/>
    </location>
</feature>
<evidence type="ECO:0000256" key="15">
    <source>
        <dbReference type="PROSITE-ProRule" id="PRU00076"/>
    </source>
</evidence>
<dbReference type="PROSITE" id="PS00022">
    <property type="entry name" value="EGF_1"/>
    <property type="match status" value="1"/>
</dbReference>
<evidence type="ECO:0000256" key="5">
    <source>
        <dbReference type="ARBA" id="ARBA00022741"/>
    </source>
</evidence>
<protein>
    <recommendedName>
        <fullName evidence="2">receptor protein-tyrosine kinase</fullName>
        <ecNumber evidence="2">2.7.10.1</ecNumber>
    </recommendedName>
</protein>
<feature type="domain" description="EGF-like" evidence="21">
    <location>
        <begin position="1253"/>
        <end position="1287"/>
    </location>
</feature>
<dbReference type="Proteomes" id="UP001159428">
    <property type="component" value="Unassembled WGS sequence"/>
</dbReference>
<dbReference type="PROSITE" id="PS50024">
    <property type="entry name" value="SEA"/>
    <property type="match status" value="1"/>
</dbReference>
<evidence type="ECO:0000256" key="14">
    <source>
        <dbReference type="ARBA" id="ARBA00023319"/>
    </source>
</evidence>
<feature type="disulfide bond" evidence="15">
    <location>
        <begin position="1277"/>
        <end position="1286"/>
    </location>
</feature>
<dbReference type="InterPro" id="IPR001245">
    <property type="entry name" value="Ser-Thr/Tyr_kinase_cat_dom"/>
</dbReference>
<evidence type="ECO:0000256" key="4">
    <source>
        <dbReference type="ARBA" id="ARBA00022692"/>
    </source>
</evidence>
<feature type="domain" description="Ig-like" evidence="22">
    <location>
        <begin position="831"/>
        <end position="908"/>
    </location>
</feature>
<dbReference type="PROSITE" id="PS00107">
    <property type="entry name" value="PROTEIN_KINASE_ATP"/>
    <property type="match status" value="1"/>
</dbReference>
<dbReference type="InterPro" id="IPR020635">
    <property type="entry name" value="Tyr_kinase_cat_dom"/>
</dbReference>
<keyword evidence="7 16" id="KW-0067">ATP-binding</keyword>
<keyword evidence="14" id="KW-0393">Immunoglobulin domain</keyword>
<keyword evidence="15" id="KW-0245">EGF-like domain</keyword>
<evidence type="ECO:0000256" key="9">
    <source>
        <dbReference type="ARBA" id="ARBA00023136"/>
    </source>
</evidence>
<evidence type="ECO:0000259" key="20">
    <source>
        <dbReference type="PROSITE" id="PS50024"/>
    </source>
</evidence>
<keyword evidence="24" id="KW-1185">Reference proteome</keyword>
<dbReference type="SMART" id="SM00219">
    <property type="entry name" value="TyrKc"/>
    <property type="match status" value="1"/>
</dbReference>
<dbReference type="SUPFAM" id="SSF82671">
    <property type="entry name" value="SEA domain"/>
    <property type="match status" value="1"/>
</dbReference>
<feature type="domain" description="Ig-like" evidence="22">
    <location>
        <begin position="317"/>
        <end position="395"/>
    </location>
</feature>
<dbReference type="GO" id="GO:0016020">
    <property type="term" value="C:membrane"/>
    <property type="evidence" value="ECO:0007669"/>
    <property type="project" value="UniProtKB-SubCell"/>
</dbReference>
<name>A0AAU9XWI5_9CNID</name>
<dbReference type="GO" id="GO:0005524">
    <property type="term" value="F:ATP binding"/>
    <property type="evidence" value="ECO:0007669"/>
    <property type="project" value="UniProtKB-UniRule"/>
</dbReference>
<dbReference type="FunFam" id="2.60.40.10:FF:000032">
    <property type="entry name" value="palladin isoform X1"/>
    <property type="match status" value="2"/>
</dbReference>
<dbReference type="Pfam" id="PF07714">
    <property type="entry name" value="PK_Tyr_Ser-Thr"/>
    <property type="match status" value="1"/>
</dbReference>
<dbReference type="Pfam" id="PF13927">
    <property type="entry name" value="Ig_3"/>
    <property type="match status" value="5"/>
</dbReference>
<evidence type="ECO:0000313" key="24">
    <source>
        <dbReference type="Proteomes" id="UP001159428"/>
    </source>
</evidence>
<keyword evidence="9 17" id="KW-0472">Membrane</keyword>
<dbReference type="InterPro" id="IPR000719">
    <property type="entry name" value="Prot_kinase_dom"/>
</dbReference>
<evidence type="ECO:0000256" key="16">
    <source>
        <dbReference type="PROSITE-ProRule" id="PRU10141"/>
    </source>
</evidence>
<feature type="transmembrane region" description="Helical" evidence="17">
    <location>
        <begin position="1417"/>
        <end position="1439"/>
    </location>
</feature>
<organism evidence="23 24">
    <name type="scientific">Pocillopora meandrina</name>
    <dbReference type="NCBI Taxonomy" id="46732"/>
    <lineage>
        <taxon>Eukaryota</taxon>
        <taxon>Metazoa</taxon>
        <taxon>Cnidaria</taxon>
        <taxon>Anthozoa</taxon>
        <taxon>Hexacorallia</taxon>
        <taxon>Scleractinia</taxon>
        <taxon>Astrocoeniina</taxon>
        <taxon>Pocilloporidae</taxon>
        <taxon>Pocillopora</taxon>
    </lineage>
</organism>
<evidence type="ECO:0000256" key="6">
    <source>
        <dbReference type="ARBA" id="ARBA00022777"/>
    </source>
</evidence>
<dbReference type="PROSITE" id="PS50026">
    <property type="entry name" value="EGF_3"/>
    <property type="match status" value="1"/>
</dbReference>
<dbReference type="FunFam" id="1.10.510.10:FF:000554">
    <property type="entry name" value="Predicted protein"/>
    <property type="match status" value="1"/>
</dbReference>
<dbReference type="InterPro" id="IPR036179">
    <property type="entry name" value="Ig-like_dom_sf"/>
</dbReference>
<feature type="chain" id="PRO_5043482613" description="receptor protein-tyrosine kinase" evidence="18">
    <location>
        <begin position="26"/>
        <end position="1828"/>
    </location>
</feature>
<keyword evidence="6" id="KW-0418">Kinase</keyword>
<dbReference type="InterPro" id="IPR003599">
    <property type="entry name" value="Ig_sub"/>
</dbReference>
<dbReference type="Gene3D" id="3.30.200.20">
    <property type="entry name" value="Phosphorylase Kinase, domain 1"/>
    <property type="match status" value="1"/>
</dbReference>
<dbReference type="InterPro" id="IPR036364">
    <property type="entry name" value="SEA_dom_sf"/>
</dbReference>
<feature type="domain" description="Ig-like" evidence="22">
    <location>
        <begin position="659"/>
        <end position="737"/>
    </location>
</feature>
<dbReference type="Gene3D" id="2.60.40.10">
    <property type="entry name" value="Immunoglobulins"/>
    <property type="match status" value="13"/>
</dbReference>
<feature type="binding site" evidence="16">
    <location>
        <position position="1563"/>
    </location>
    <ligand>
        <name>ATP</name>
        <dbReference type="ChEBI" id="CHEBI:30616"/>
    </ligand>
</feature>
<evidence type="ECO:0000256" key="18">
    <source>
        <dbReference type="SAM" id="SignalP"/>
    </source>
</evidence>
<evidence type="ECO:0000256" key="11">
    <source>
        <dbReference type="ARBA" id="ARBA00023157"/>
    </source>
</evidence>
<keyword evidence="4 17" id="KW-0812">Transmembrane</keyword>
<proteinExistence type="predicted"/>
<dbReference type="PROSITE" id="PS00109">
    <property type="entry name" value="PROTEIN_KINASE_TYR"/>
    <property type="match status" value="1"/>
</dbReference>
<dbReference type="Pfam" id="PF13895">
    <property type="entry name" value="Ig_2"/>
    <property type="match status" value="2"/>
</dbReference>
<dbReference type="Gene3D" id="1.10.510.10">
    <property type="entry name" value="Transferase(Phosphotransferase) domain 1"/>
    <property type="match status" value="1"/>
</dbReference>
<keyword evidence="5 16" id="KW-0547">Nucleotide-binding</keyword>
<dbReference type="InterPro" id="IPR008266">
    <property type="entry name" value="Tyr_kinase_AS"/>
</dbReference>
<dbReference type="InterPro" id="IPR011009">
    <property type="entry name" value="Kinase-like_dom_sf"/>
</dbReference>
<dbReference type="PANTHER" id="PTHR46013">
    <property type="entry name" value="VASCULAR CELL ADHESION MOLECULE 1"/>
    <property type="match status" value="1"/>
</dbReference>
<dbReference type="InterPro" id="IPR007110">
    <property type="entry name" value="Ig-like_dom"/>
</dbReference>
<sequence>MFLVISKVSIIFLCLVCLFVRQVELLPRFTATPPNPLYVLEGNNITFVWQYNLSGTFDRVLFRFVSSSPSRVVVIKHDINFDAAVPKGVYQGRIQENINTTRSEITIFELQRSESGEYEIEVTNRNFDLARDKTTVLVQYPPEFNNVSSDVVVVEGDPSITLECIADGEPTPTITWTKVYAHGSDSVALGTGNQFVLETNRNNSGKYRCTAYNGMGTAPNRTVKVEVNYIPENVKLMVNDSVVCKGDAISITCSADGKPAVHTYQLFENERSVNDGNSSAGVWIRKDLKGGEFSYRCVANNTVGTAKKTVNVTVKVPSIVYPLENITVIEGENRTFTCYVSGSPVLTVTWTEVSSRSQSSGVVRYLTNISRNNAGEYKCEATNDCGNSSASTFLTVLYKPENVQLMSSAMDDKACTGEIISFNCSVNANPGVTSYQLFENETAILNTSASGVWRKTLESEGVFVYKCVTNNSIGSEYSMSVTVAANVPSSITQITQDQNITEGHNVTLSCQVSGVPAPTVSWIKPGGQRHNGHMLEVTHINRTQDGKYKCEASNECGNSTKTATIDVQYKPENVQLISSTMNDKACTGKVVGFNCSANANPGVTSYQLFENVTAILNTSAPGMWSKTLESEGVFVYKCVANNSLGSECSMSVTVTVNVPSSITQITQDQNTTEGHNVTLSCQVSGVSAPTVSWIKPGGQRHNGHMLEVTHINRSQAGEYKCEASNECGNATETANIDVQYKPENVQLISSTMNDKACTGKVVGFNCSANANPGVTSYQLFENETAILNTSASGMWWKILESEGIFVYKCVANTSLGVEYSMGLTVTVNVSSSIIQITQDQNVTEGHDVTLMCNVSGIPPPMVSWVTPDSQRVSGYKLKVTNINRTQAGEYKCEASNECGNATETANITVLHRPENVQLTTSVMDNKACKGDMIGFNCSADASPSVTSYQLFENDTAILDTNPSGMWTRNVSNRGVFTYRCMANNSLGSEVSSFVMVTVNVPSNIESIRDQNVTEGDNLSLTCTASGMPQPKVSWIKLGGQRHYGHMLEVTHINRTEAGKYKCEASNECGNATEMATIDVQYQPENVLFTTSVIDYKACQGDTITFNCSADAKPAVTSYHLFKNDTAIDVSLSGMWSETLASEGVFFYKCVAKNSLGIAASTDVSVTLNVPSSIPAIQDQNATEGDNVTLWCRVSGMPPSVVSWVTPNGQRHNGKVLEVTSINRSQAGEYRCEARNECGNAEKTASIHVQFKLPGNPCLVKCTNGRTCREFGKHLCLCPKGRKGRDCKENDAVAIVIMISLKISNIKWIEELTDLSDSYTQLFVGTIKSSVDGEFKGSGVREINVTHLREGSVIADISLTFDEPVGESEVESLLLDVINNGSLGTLKVDTFSVGSTIPDSVTVPGPVPSEPAKVNKDVIYGSVIGVLALILTIIIIFIAWKRRQREKDDRLHTGIKESREPYVNEGFELESRSGNLSTVVHHGPGHYMDLNEVRSLNEPATGPARSYLEINEYAPLHPGTRSWEVERENVTIEKVIGKGAFGQVAQGKASNLRGREETITVAIKMLKGNATDTERKDLLSELEVMKKLKPHPHVIRLLGCVTESDPLLVLIEYVPYGDLLGYLRKSRQLEDNYFKDPDIKPQTSLTSQQLMKFSWQVADGMHYLSSKNIIHRDLAARNVLVGERERCKVTDFGMARDVCQENIYERKSKGRLPVKWTACEALLYGRYTTKSDVWSFGIVLYEIFTIGGSPYPRIQGRKMADLLTQGYRMPKPRHVEDTLYKIMQDCWQENPDDRPMFENLRNDLKEMENQHQKLINMQHYDNILYASMD</sequence>
<comment type="caution">
    <text evidence="23">The sequence shown here is derived from an EMBL/GenBank/DDBJ whole genome shotgun (WGS) entry which is preliminary data.</text>
</comment>
<dbReference type="InterPro" id="IPR013783">
    <property type="entry name" value="Ig-like_fold"/>
</dbReference>
<dbReference type="PROSITE" id="PS50011">
    <property type="entry name" value="PROTEIN_KINASE_DOM"/>
    <property type="match status" value="1"/>
</dbReference>
<feature type="domain" description="Ig-like" evidence="22">
    <location>
        <begin position="231"/>
        <end position="313"/>
    </location>
</feature>
<dbReference type="InterPro" id="IPR017441">
    <property type="entry name" value="Protein_kinase_ATP_BS"/>
</dbReference>
<keyword evidence="11 15" id="KW-1015">Disulfide bond</keyword>